<evidence type="ECO:0000313" key="2">
    <source>
        <dbReference type="Proteomes" id="UP001291653"/>
    </source>
</evidence>
<protein>
    <submittedName>
        <fullName evidence="1">Phage tail protein</fullName>
    </submittedName>
</protein>
<accession>A0ABQ5P2K6</accession>
<dbReference type="PANTHER" id="PTHR38009:SF1">
    <property type="entry name" value="CONSERVED HYPOTHETICAL PHAGE TAIL PROTEIN"/>
    <property type="match status" value="1"/>
</dbReference>
<dbReference type="NCBIfam" id="TIGR02241">
    <property type="entry name" value="conserved hypothetical phage tail region protein"/>
    <property type="match status" value="1"/>
</dbReference>
<reference evidence="1 2" key="1">
    <citation type="submission" date="2022-10" db="EMBL/GenBank/DDBJ databases">
        <title>Draft genome sequence of Streptomyces sp. YSPA8.</title>
        <authorList>
            <person name="Moriuchi R."/>
            <person name="Dohra H."/>
            <person name="Yamamura H."/>
            <person name="Kodani S."/>
        </authorList>
    </citation>
    <scope>NUCLEOTIDE SEQUENCE [LARGE SCALE GENOMIC DNA]</scope>
    <source>
        <strain evidence="1 2">YSPA8</strain>
    </source>
</reference>
<dbReference type="Proteomes" id="UP001291653">
    <property type="component" value="Unassembled WGS sequence"/>
</dbReference>
<name>A0ABQ5P2K6_9ACTN</name>
<dbReference type="Pfam" id="PF06841">
    <property type="entry name" value="Phage_T4_gp19"/>
    <property type="match status" value="1"/>
</dbReference>
<gene>
    <name evidence="1" type="ORF">SYYSPA8_21035</name>
</gene>
<sequence>MSLQPGDAIVAHNFGIQIDGVTIEFLQEVSSLSMTQDVIEYAQVSANGQPVIKKLPGARKAGECTVVRGVTPSEAFTQWITESMNGNMGSARKNATIIFMDLERQPLKRYNLGNAWCSNVEISSVKAGDSSVVTETVTITFEELTLG</sequence>
<dbReference type="InterPro" id="IPR011747">
    <property type="entry name" value="CHP02241"/>
</dbReference>
<evidence type="ECO:0000313" key="1">
    <source>
        <dbReference type="EMBL" id="GLF96826.1"/>
    </source>
</evidence>
<dbReference type="EMBL" id="BSBI01000009">
    <property type="protein sequence ID" value="GLF96826.1"/>
    <property type="molecule type" value="Genomic_DNA"/>
</dbReference>
<dbReference type="PANTHER" id="PTHR38009">
    <property type="entry name" value="CONSERVED HYPOTHETICAL PHAGE TAIL PROTEIN"/>
    <property type="match status" value="1"/>
</dbReference>
<dbReference type="RefSeq" id="WP_323448851.1">
    <property type="nucleotide sequence ID" value="NZ_BSBI01000009.1"/>
</dbReference>
<keyword evidence="2" id="KW-1185">Reference proteome</keyword>
<proteinExistence type="predicted"/>
<comment type="caution">
    <text evidence="1">The sequence shown here is derived from an EMBL/GenBank/DDBJ whole genome shotgun (WGS) entry which is preliminary data.</text>
</comment>
<organism evidence="1 2">
    <name type="scientific">Streptomyces yaizuensis</name>
    <dbReference type="NCBI Taxonomy" id="2989713"/>
    <lineage>
        <taxon>Bacteria</taxon>
        <taxon>Bacillati</taxon>
        <taxon>Actinomycetota</taxon>
        <taxon>Actinomycetes</taxon>
        <taxon>Kitasatosporales</taxon>
        <taxon>Streptomycetaceae</taxon>
        <taxon>Streptomyces</taxon>
    </lineage>
</organism>
<dbReference type="InterPro" id="IPR010667">
    <property type="entry name" value="Phage_T4_Gp19"/>
</dbReference>